<feature type="region of interest" description="Disordered" evidence="1">
    <location>
        <begin position="1"/>
        <end position="58"/>
    </location>
</feature>
<evidence type="ECO:0000313" key="2">
    <source>
        <dbReference type="EMBL" id="KAJ4935552.1"/>
    </source>
</evidence>
<name>A0AAD6FHY9_9TELE</name>
<protein>
    <submittedName>
        <fullName evidence="2">Uncharacterized protein</fullName>
    </submittedName>
</protein>
<dbReference type="Proteomes" id="UP001219934">
    <property type="component" value="Unassembled WGS sequence"/>
</dbReference>
<feature type="non-terminal residue" evidence="2">
    <location>
        <position position="58"/>
    </location>
</feature>
<keyword evidence="3" id="KW-1185">Reference proteome</keyword>
<evidence type="ECO:0000256" key="1">
    <source>
        <dbReference type="SAM" id="MobiDB-lite"/>
    </source>
</evidence>
<gene>
    <name evidence="2" type="ORF">JOQ06_017084</name>
</gene>
<organism evidence="2 3">
    <name type="scientific">Pogonophryne albipinna</name>
    <dbReference type="NCBI Taxonomy" id="1090488"/>
    <lineage>
        <taxon>Eukaryota</taxon>
        <taxon>Metazoa</taxon>
        <taxon>Chordata</taxon>
        <taxon>Craniata</taxon>
        <taxon>Vertebrata</taxon>
        <taxon>Euteleostomi</taxon>
        <taxon>Actinopterygii</taxon>
        <taxon>Neopterygii</taxon>
        <taxon>Teleostei</taxon>
        <taxon>Neoteleostei</taxon>
        <taxon>Acanthomorphata</taxon>
        <taxon>Eupercaria</taxon>
        <taxon>Perciformes</taxon>
        <taxon>Notothenioidei</taxon>
        <taxon>Pogonophryne</taxon>
    </lineage>
</organism>
<evidence type="ECO:0000313" key="3">
    <source>
        <dbReference type="Proteomes" id="UP001219934"/>
    </source>
</evidence>
<dbReference type="AlphaFoldDB" id="A0AAD6FHY9"/>
<dbReference type="EMBL" id="JAPTMU010000011">
    <property type="protein sequence ID" value="KAJ4935552.1"/>
    <property type="molecule type" value="Genomic_DNA"/>
</dbReference>
<accession>A0AAD6FHY9</accession>
<feature type="compositionally biased region" description="Basic and acidic residues" evidence="1">
    <location>
        <begin position="49"/>
        <end position="58"/>
    </location>
</feature>
<sequence>MRNSVFGSCPHADNVSTAVSGEAERESEGGGGGGPYRVLAFGTNRRSQNPREPRDEGK</sequence>
<proteinExistence type="predicted"/>
<comment type="caution">
    <text evidence="2">The sequence shown here is derived from an EMBL/GenBank/DDBJ whole genome shotgun (WGS) entry which is preliminary data.</text>
</comment>
<reference evidence="2" key="1">
    <citation type="submission" date="2022-11" db="EMBL/GenBank/DDBJ databases">
        <title>Chromosome-level genome of Pogonophryne albipinna.</title>
        <authorList>
            <person name="Jo E."/>
        </authorList>
    </citation>
    <scope>NUCLEOTIDE SEQUENCE</scope>
    <source>
        <strain evidence="2">SGF0006</strain>
        <tissue evidence="2">Muscle</tissue>
    </source>
</reference>